<evidence type="ECO:0000313" key="5">
    <source>
        <dbReference type="EMBL" id="AFU97078.1"/>
    </source>
</evidence>
<dbReference type="SUPFAM" id="SSF52540">
    <property type="entry name" value="P-loop containing nucleoside triphosphate hydrolases"/>
    <property type="match status" value="1"/>
</dbReference>
<dbReference type="GO" id="GO:0006952">
    <property type="term" value="P:defense response"/>
    <property type="evidence" value="ECO:0007669"/>
    <property type="project" value="UniProtKB-KW"/>
</dbReference>
<keyword evidence="1" id="KW-0433">Leucine-rich repeat</keyword>
<accession>K4KGI0</accession>
<sequence>GGVGKTTLVTELGKQVKGKQFDEVVMVVVSRNIDVEKIQQNIATRLGMDELPNDAGSRREKLWDRILRGKKVLVIMDDVWSRLDLNKLGIPVGKHNNSVCKVVLTSRNETECKRMDARTIVRVTPMPEKEAWDLFKYVVMGDNVDTHLDVNRIEGKIFNECGGLPLALSL</sequence>
<dbReference type="PRINTS" id="PR00364">
    <property type="entry name" value="DISEASERSIST"/>
</dbReference>
<reference evidence="5" key="1">
    <citation type="journal article" date="2012" name="Sci. Hortic.">
        <title>Cloning and characterization of resistance gene candidate sequences and molecular marker development in gerbera (Gerbera hybrida).</title>
        <authorList>
            <person name="Song X."/>
            <person name="Deng Z."/>
            <person name="Gong L."/>
            <person name="Hu J."/>
            <person name="Ma Q."/>
        </authorList>
    </citation>
    <scope>NUCLEOTIDE SEQUENCE</scope>
</reference>
<dbReference type="InterPro" id="IPR002182">
    <property type="entry name" value="NB-ARC"/>
</dbReference>
<dbReference type="AlphaFoldDB" id="K4KGI0"/>
<keyword evidence="3" id="KW-0547">Nucleotide-binding</keyword>
<protein>
    <submittedName>
        <fullName evidence="5">NB-LRR resistance-like protein RGC25</fullName>
    </submittedName>
</protein>
<organism evidence="5">
    <name type="scientific">Gerbera hybrida</name>
    <name type="common">Daisy</name>
    <dbReference type="NCBI Taxonomy" id="18101"/>
    <lineage>
        <taxon>Eukaryota</taxon>
        <taxon>Viridiplantae</taxon>
        <taxon>Streptophyta</taxon>
        <taxon>Embryophyta</taxon>
        <taxon>Tracheophyta</taxon>
        <taxon>Spermatophyta</taxon>
        <taxon>Magnoliopsida</taxon>
        <taxon>eudicotyledons</taxon>
        <taxon>Gunneridae</taxon>
        <taxon>Pentapetalae</taxon>
        <taxon>asterids</taxon>
        <taxon>campanulids</taxon>
        <taxon>Asterales</taxon>
        <taxon>Asteraceae</taxon>
        <taxon>Mutisioideae</taxon>
        <taxon>Mutisieae</taxon>
        <taxon>Gerbera</taxon>
    </lineage>
</organism>
<dbReference type="EMBL" id="JX399682">
    <property type="protein sequence ID" value="AFU97078.1"/>
    <property type="molecule type" value="Genomic_DNA"/>
</dbReference>
<evidence type="ECO:0000259" key="4">
    <source>
        <dbReference type="Pfam" id="PF00931"/>
    </source>
</evidence>
<keyword evidence="2" id="KW-0611">Plant defense</keyword>
<dbReference type="InterPro" id="IPR050905">
    <property type="entry name" value="Plant_NBS-LRR"/>
</dbReference>
<dbReference type="Gene3D" id="1.10.8.430">
    <property type="entry name" value="Helical domain of apoptotic protease-activating factors"/>
    <property type="match status" value="1"/>
</dbReference>
<evidence type="ECO:0000256" key="2">
    <source>
        <dbReference type="ARBA" id="ARBA00022821"/>
    </source>
</evidence>
<dbReference type="GO" id="GO:0043531">
    <property type="term" value="F:ADP binding"/>
    <property type="evidence" value="ECO:0007669"/>
    <property type="project" value="InterPro"/>
</dbReference>
<feature type="non-terminal residue" evidence="5">
    <location>
        <position position="1"/>
    </location>
</feature>
<dbReference type="Gene3D" id="3.40.50.300">
    <property type="entry name" value="P-loop containing nucleotide triphosphate hydrolases"/>
    <property type="match status" value="1"/>
</dbReference>
<name>K4KGI0_GERHY</name>
<dbReference type="PANTHER" id="PTHR33463">
    <property type="entry name" value="NB-ARC DOMAIN-CONTAINING PROTEIN-RELATED"/>
    <property type="match status" value="1"/>
</dbReference>
<feature type="domain" description="NB-ARC" evidence="4">
    <location>
        <begin position="1"/>
        <end position="143"/>
    </location>
</feature>
<evidence type="ECO:0000256" key="3">
    <source>
        <dbReference type="ARBA" id="ARBA00022840"/>
    </source>
</evidence>
<dbReference type="PANTHER" id="PTHR33463:SF209">
    <property type="entry name" value="DISEASE RESISTANCE PROTEIN RPS2-LIKE"/>
    <property type="match status" value="1"/>
</dbReference>
<evidence type="ECO:0000256" key="1">
    <source>
        <dbReference type="ARBA" id="ARBA00022614"/>
    </source>
</evidence>
<dbReference type="GO" id="GO:0005524">
    <property type="term" value="F:ATP binding"/>
    <property type="evidence" value="ECO:0007669"/>
    <property type="project" value="UniProtKB-KW"/>
</dbReference>
<dbReference type="InterPro" id="IPR027417">
    <property type="entry name" value="P-loop_NTPase"/>
</dbReference>
<keyword evidence="3" id="KW-0067">ATP-binding</keyword>
<proteinExistence type="predicted"/>
<dbReference type="InterPro" id="IPR042197">
    <property type="entry name" value="Apaf_helical"/>
</dbReference>
<dbReference type="Pfam" id="PF00931">
    <property type="entry name" value="NB-ARC"/>
    <property type="match status" value="1"/>
</dbReference>
<feature type="non-terminal residue" evidence="5">
    <location>
        <position position="170"/>
    </location>
</feature>